<organism evidence="1">
    <name type="scientific">Alicyclobacillus phage KKP_3916</name>
    <dbReference type="NCBI Taxonomy" id="3040651"/>
    <lineage>
        <taxon>Viruses</taxon>
        <taxon>Duplodnaviria</taxon>
        <taxon>Heunggongvirae</taxon>
        <taxon>Uroviricota</taxon>
        <taxon>Caudoviricetes</taxon>
    </lineage>
</organism>
<name>A0AAT9V7R4_9CAUD</name>
<dbReference type="SUPFAM" id="SSF52540">
    <property type="entry name" value="P-loop containing nucleoside triphosphate hydrolases"/>
    <property type="match status" value="1"/>
</dbReference>
<dbReference type="Pfam" id="PF21448">
    <property type="entry name" value="DNMK"/>
    <property type="match status" value="1"/>
</dbReference>
<proteinExistence type="predicted"/>
<dbReference type="PANTHER" id="PTHR41930">
    <property type="entry name" value="UPF0200 PROTEIN MJ1399"/>
    <property type="match status" value="1"/>
</dbReference>
<reference evidence="1" key="1">
    <citation type="submission" date="2023-04" db="EMBL/GenBank/DDBJ databases">
        <title>Characterization and genome study of newly isolated Alicyclobacillus-specific phaga.</title>
        <authorList>
            <person name="Shymialevich D."/>
            <person name="Wojcicki M."/>
            <person name="Srednicka P."/>
            <person name="Swider O."/>
        </authorList>
    </citation>
    <scope>NUCLEOTIDE SEQUENCE</scope>
</reference>
<accession>A0AAT9V7R4</accession>
<evidence type="ECO:0008006" key="2">
    <source>
        <dbReference type="Google" id="ProtNLM"/>
    </source>
</evidence>
<protein>
    <recommendedName>
        <fullName evidence="2">Dephospho-CoA kinase</fullName>
    </recommendedName>
</protein>
<dbReference type="Gene3D" id="3.40.50.300">
    <property type="entry name" value="P-loop containing nucleotide triphosphate hydrolases"/>
    <property type="match status" value="1"/>
</dbReference>
<dbReference type="InterPro" id="IPR027417">
    <property type="entry name" value="P-loop_NTPase"/>
</dbReference>
<sequence>MCVAIHGRAYAGKDTVASMFIDEGYVRIAFADPVYTIAKRFFFMRKKNRRILQLIGQGARYLINRDIWVRIAMRKINATISEGKPVVVTDLRQENEFLALYRAGFTIIHVDASLEVRQERCRLRDGIEPQPELWEAKSETGADQFIDLMYSIDNSGTLEQLREQVDKILKG</sequence>
<dbReference type="InterPro" id="IPR048444">
    <property type="entry name" value="DNMK"/>
</dbReference>
<dbReference type="EMBL" id="OQ846916">
    <property type="protein sequence ID" value="WJJ55330.1"/>
    <property type="molecule type" value="Genomic_DNA"/>
</dbReference>
<evidence type="ECO:0000313" key="1">
    <source>
        <dbReference type="EMBL" id="WJJ55330.1"/>
    </source>
</evidence>
<dbReference type="PANTHER" id="PTHR41930:SF1">
    <property type="entry name" value="DEPHOSPHO-COA KINASE"/>
    <property type="match status" value="1"/>
</dbReference>
<gene>
    <name evidence="1" type="ORF">QB910_000086</name>
</gene>